<dbReference type="OrthoDB" id="7629596at2"/>
<dbReference type="RefSeq" id="WP_076444448.1">
    <property type="nucleotide sequence ID" value="NZ_FTOQ01000001.1"/>
</dbReference>
<gene>
    <name evidence="1" type="ORF">SAMN05421759_101394</name>
</gene>
<evidence type="ECO:0000313" key="2">
    <source>
        <dbReference type="Proteomes" id="UP000186684"/>
    </source>
</evidence>
<protein>
    <submittedName>
        <fullName evidence="1">LPS-assembly lipoprotein</fullName>
    </submittedName>
</protein>
<proteinExistence type="predicted"/>
<organism evidence="1 2">
    <name type="scientific">Roseivivax lentus</name>
    <dbReference type="NCBI Taxonomy" id="633194"/>
    <lineage>
        <taxon>Bacteria</taxon>
        <taxon>Pseudomonadati</taxon>
        <taxon>Pseudomonadota</taxon>
        <taxon>Alphaproteobacteria</taxon>
        <taxon>Rhodobacterales</taxon>
        <taxon>Roseobacteraceae</taxon>
        <taxon>Roseivivax</taxon>
    </lineage>
</organism>
<dbReference type="AlphaFoldDB" id="A0A1N7K1Y1"/>
<evidence type="ECO:0000313" key="1">
    <source>
        <dbReference type="EMBL" id="SIS55571.1"/>
    </source>
</evidence>
<dbReference type="Pfam" id="PF04390">
    <property type="entry name" value="LptE"/>
    <property type="match status" value="1"/>
</dbReference>
<keyword evidence="1" id="KW-0449">Lipoprotein</keyword>
<dbReference type="InterPro" id="IPR007485">
    <property type="entry name" value="LPS_assembly_LptE"/>
</dbReference>
<keyword evidence="2" id="KW-1185">Reference proteome</keyword>
<dbReference type="PROSITE" id="PS51257">
    <property type="entry name" value="PROKAR_LIPOPROTEIN"/>
    <property type="match status" value="1"/>
</dbReference>
<dbReference type="Proteomes" id="UP000186684">
    <property type="component" value="Unassembled WGS sequence"/>
</dbReference>
<name>A0A1N7K1Y1_9RHOB</name>
<reference evidence="2" key="1">
    <citation type="submission" date="2017-01" db="EMBL/GenBank/DDBJ databases">
        <authorList>
            <person name="Varghese N."/>
            <person name="Submissions S."/>
        </authorList>
    </citation>
    <scope>NUCLEOTIDE SEQUENCE [LARGE SCALE GENOMIC DNA]</scope>
    <source>
        <strain evidence="2">DSM 29430</strain>
    </source>
</reference>
<sequence>MSSSDRRQLLAGLAGLAGLAACGFTPAYGPAGGASDILGTIAVAEPSNRNGYLLVRRLEERLGRASGPMQLDYEYRIDEQDFGTTSAGFTTRYRLVGTITYELKEASGRLITRGTVEEFVGFSATGSIVSTPAARADAEVRLATILADRMVEELIFAADLLPPA</sequence>
<dbReference type="STRING" id="633194.SAMN05421759_101394"/>
<dbReference type="InterPro" id="IPR006311">
    <property type="entry name" value="TAT_signal"/>
</dbReference>
<dbReference type="PROSITE" id="PS51318">
    <property type="entry name" value="TAT"/>
    <property type="match status" value="1"/>
</dbReference>
<dbReference type="Gene3D" id="3.30.160.150">
    <property type="entry name" value="Lipoprotein like domain"/>
    <property type="match status" value="1"/>
</dbReference>
<dbReference type="EMBL" id="FTOQ01000001">
    <property type="protein sequence ID" value="SIS55571.1"/>
    <property type="molecule type" value="Genomic_DNA"/>
</dbReference>
<dbReference type="GO" id="GO:0043165">
    <property type="term" value="P:Gram-negative-bacterium-type cell outer membrane assembly"/>
    <property type="evidence" value="ECO:0007669"/>
    <property type="project" value="InterPro"/>
</dbReference>
<accession>A0A1N7K1Y1</accession>
<dbReference type="GO" id="GO:0019867">
    <property type="term" value="C:outer membrane"/>
    <property type="evidence" value="ECO:0007669"/>
    <property type="project" value="InterPro"/>
</dbReference>